<evidence type="ECO:0000259" key="15">
    <source>
        <dbReference type="PROSITE" id="PS50851"/>
    </source>
</evidence>
<dbReference type="PANTHER" id="PTHR43395">
    <property type="entry name" value="SENSOR HISTIDINE KINASE CHEA"/>
    <property type="match status" value="1"/>
</dbReference>
<comment type="catalytic activity">
    <reaction evidence="1">
        <text>ATP + protein L-histidine = ADP + protein N-phospho-L-histidine.</text>
        <dbReference type="EC" id="2.7.13.3"/>
    </reaction>
</comment>
<dbReference type="GO" id="GO:0000155">
    <property type="term" value="F:phosphorelay sensor kinase activity"/>
    <property type="evidence" value="ECO:0007669"/>
    <property type="project" value="InterPro"/>
</dbReference>
<dbReference type="InterPro" id="IPR008207">
    <property type="entry name" value="Sig_transdc_His_kin_Hpt_dom"/>
</dbReference>
<evidence type="ECO:0000313" key="19">
    <source>
        <dbReference type="Proteomes" id="UP000055611"/>
    </source>
</evidence>
<organism evidence="18 20">
    <name type="scientific">Pseudodesulfovibrio indicus</name>
    <dbReference type="NCBI Taxonomy" id="1716143"/>
    <lineage>
        <taxon>Bacteria</taxon>
        <taxon>Pseudomonadati</taxon>
        <taxon>Thermodesulfobacteriota</taxon>
        <taxon>Desulfovibrionia</taxon>
        <taxon>Desulfovibrionales</taxon>
        <taxon>Desulfovibrionaceae</taxon>
    </lineage>
</organism>
<dbReference type="RefSeq" id="WP_066804722.1">
    <property type="nucleotide sequence ID" value="NZ_CP014206.1"/>
</dbReference>
<dbReference type="SMART" id="SM00387">
    <property type="entry name" value="HATPase_c"/>
    <property type="match status" value="1"/>
</dbReference>
<proteinExistence type="predicted"/>
<dbReference type="InterPro" id="IPR002545">
    <property type="entry name" value="CheW-lke_dom"/>
</dbReference>
<evidence type="ECO:0000256" key="1">
    <source>
        <dbReference type="ARBA" id="ARBA00000085"/>
    </source>
</evidence>
<dbReference type="EMBL" id="SOBK01000009">
    <property type="protein sequence ID" value="TDT87247.1"/>
    <property type="molecule type" value="Genomic_DNA"/>
</dbReference>
<dbReference type="SUPFAM" id="SSF47384">
    <property type="entry name" value="Homodimeric domain of signal transducing histidine kinase"/>
    <property type="match status" value="1"/>
</dbReference>
<evidence type="ECO:0000313" key="20">
    <source>
        <dbReference type="Proteomes" id="UP000295506"/>
    </source>
</evidence>
<dbReference type="PRINTS" id="PR00344">
    <property type="entry name" value="BCTRLSENSOR"/>
</dbReference>
<dbReference type="Gene3D" id="2.30.30.40">
    <property type="entry name" value="SH3 Domains"/>
    <property type="match status" value="1"/>
</dbReference>
<dbReference type="PROSITE" id="PS50109">
    <property type="entry name" value="HIS_KIN"/>
    <property type="match status" value="1"/>
</dbReference>
<keyword evidence="7" id="KW-0547">Nucleotide-binding</keyword>
<feature type="region of interest" description="Disordered" evidence="13">
    <location>
        <begin position="130"/>
        <end position="158"/>
    </location>
</feature>
<keyword evidence="9" id="KW-0067">ATP-binding</keyword>
<dbReference type="KEGG" id="dej:AWY79_13060"/>
<evidence type="ECO:0000256" key="6">
    <source>
        <dbReference type="ARBA" id="ARBA00022679"/>
    </source>
</evidence>
<dbReference type="SMART" id="SM01231">
    <property type="entry name" value="H-kinase_dim"/>
    <property type="match status" value="1"/>
</dbReference>
<dbReference type="Pfam" id="PF02518">
    <property type="entry name" value="HATPase_c"/>
    <property type="match status" value="1"/>
</dbReference>
<keyword evidence="4" id="KW-0145">Chemotaxis</keyword>
<dbReference type="Pfam" id="PF02895">
    <property type="entry name" value="H-kinase_dim"/>
    <property type="match status" value="1"/>
</dbReference>
<evidence type="ECO:0000256" key="11">
    <source>
        <dbReference type="ARBA" id="ARBA00035100"/>
    </source>
</evidence>
<evidence type="ECO:0000256" key="5">
    <source>
        <dbReference type="ARBA" id="ARBA00022553"/>
    </source>
</evidence>
<feature type="domain" description="Histidine kinase" evidence="14">
    <location>
        <begin position="337"/>
        <end position="592"/>
    </location>
</feature>
<sequence>MSADDLNRQIFKEEAYDLLIELEGALLELEEAPNDMDLVNQIFRALHTIKGSGSMFGFEAIAGFTHEVETVFDMVRNGDVEASPLLCSLALRSRDQIRAMLEAGDDEPVDSEGMEDILAGLREFVTGSDAGAGEETADEPPVEVEDGLDEAEEDDAEAAPMRSYAITLRPLGGDLDIDGVETFFEELERLGDLRVVSGHRETGHGWDLTLETDAVRDSVLDVFFFLDANLKIEVKEIGEPAPAKKPEPEPAPEPAKPAARPVVTTYSGDEEGANVPKIGELLVQSGDLTVDDVEEALSAQKSGANKPLGQILADSGKVAQERVSSAVRRQAEVKEQEVHKKRQEALTSIRVAADKLDYLVDLVGELVIVQAQITQVVSERHDAALTLLAEELERLSDELRDSTLGIRMLPIGTSFSKFRRLVRDLSADLGKQISLSTSGAETELDKTVIERLGDPLVHLLRNSIDHGIEKPEERTAQGKPAQGNIMLSAEHSGGEVLIRITDDGRGMSSEMIREKGVERGLITKDAEMTDKELLKLIFEPGFSTAKAVTSVSGRGVGMDVVKRAIDSLRGTIDIDSKPGAGTTITIRLPLTLAIIDGLQVRVENEYYVIPLSLVEECVELARSDVEESGTEQRILHLRGEIVPYIHIREWFNVEGDNPPIEQIVITGVEGSRVGIVVDTVIGEHQTVIKSLGRVYKDVEGISGATIKGDGSIALILDVPSLVRRVIAESK</sequence>
<accession>A0A126QPJ5</accession>
<dbReference type="PANTHER" id="PTHR43395:SF10">
    <property type="entry name" value="CHEMOTAXIS PROTEIN CHEA"/>
    <property type="match status" value="1"/>
</dbReference>
<dbReference type="EMBL" id="CP014206">
    <property type="protein sequence ID" value="AMK11973.1"/>
    <property type="molecule type" value="Genomic_DNA"/>
</dbReference>
<dbReference type="GO" id="GO:0005524">
    <property type="term" value="F:ATP binding"/>
    <property type="evidence" value="ECO:0007669"/>
    <property type="project" value="UniProtKB-KW"/>
</dbReference>
<dbReference type="Pfam" id="PF01627">
    <property type="entry name" value="Hpt"/>
    <property type="match status" value="1"/>
</dbReference>
<evidence type="ECO:0000256" key="3">
    <source>
        <dbReference type="ARBA" id="ARBA00021495"/>
    </source>
</evidence>
<keyword evidence="6" id="KW-0808">Transferase</keyword>
<evidence type="ECO:0000256" key="4">
    <source>
        <dbReference type="ARBA" id="ARBA00022500"/>
    </source>
</evidence>
<dbReference type="PROSITE" id="PS50851">
    <property type="entry name" value="CHEW"/>
    <property type="match status" value="1"/>
</dbReference>
<dbReference type="InterPro" id="IPR036890">
    <property type="entry name" value="HATPase_C_sf"/>
</dbReference>
<protein>
    <recommendedName>
        <fullName evidence="3">Chemotaxis protein CheA</fullName>
        <ecNumber evidence="2">2.7.13.3</ecNumber>
    </recommendedName>
</protein>
<dbReference type="SUPFAM" id="SSF55874">
    <property type="entry name" value="ATPase domain of HSP90 chaperone/DNA topoisomerase II/histidine kinase"/>
    <property type="match status" value="1"/>
</dbReference>
<dbReference type="InterPro" id="IPR036061">
    <property type="entry name" value="CheW-like_dom_sf"/>
</dbReference>
<dbReference type="AlphaFoldDB" id="A0A126QPJ5"/>
<evidence type="ECO:0000256" key="9">
    <source>
        <dbReference type="ARBA" id="ARBA00022840"/>
    </source>
</evidence>
<keyword evidence="19" id="KW-1185">Reference proteome</keyword>
<reference evidence="17 19" key="1">
    <citation type="journal article" date="2016" name="Front. Microbiol.">
        <title>Genome Sequence of the Piezophilic, Mesophilic Sulfate-Reducing Bacterium Desulfovibrio indicus J2T.</title>
        <authorList>
            <person name="Cao J."/>
            <person name="Maignien L."/>
            <person name="Shao Z."/>
            <person name="Alain K."/>
            <person name="Jebbar M."/>
        </authorList>
    </citation>
    <scope>NUCLEOTIDE SEQUENCE [LARGE SCALE GENOMIC DNA]</scope>
    <source>
        <strain evidence="17 19">J2</strain>
    </source>
</reference>
<dbReference type="Proteomes" id="UP000055611">
    <property type="component" value="Chromosome"/>
</dbReference>
<dbReference type="Pfam" id="PF01584">
    <property type="entry name" value="CheW"/>
    <property type="match status" value="1"/>
</dbReference>
<feature type="domain" description="HPt" evidence="16">
    <location>
        <begin position="1"/>
        <end position="104"/>
    </location>
</feature>
<evidence type="ECO:0000256" key="12">
    <source>
        <dbReference type="PROSITE-ProRule" id="PRU00110"/>
    </source>
</evidence>
<gene>
    <name evidence="17" type="ORF">AWY79_13060</name>
    <name evidence="18" type="ORF">EDC59_109134</name>
</gene>
<dbReference type="InterPro" id="IPR003594">
    <property type="entry name" value="HATPase_dom"/>
</dbReference>
<dbReference type="CDD" id="cd16916">
    <property type="entry name" value="HATPase_CheA-like"/>
    <property type="match status" value="1"/>
</dbReference>
<dbReference type="Gene3D" id="1.20.120.160">
    <property type="entry name" value="HPT domain"/>
    <property type="match status" value="1"/>
</dbReference>
<dbReference type="SUPFAM" id="SSF50341">
    <property type="entry name" value="CheW-like"/>
    <property type="match status" value="1"/>
</dbReference>
<dbReference type="CDD" id="cd00088">
    <property type="entry name" value="HPT"/>
    <property type="match status" value="1"/>
</dbReference>
<dbReference type="InterPro" id="IPR037006">
    <property type="entry name" value="CheA-like_homodim_sf"/>
</dbReference>
<dbReference type="InterPro" id="IPR004105">
    <property type="entry name" value="CheA-like_dim"/>
</dbReference>
<dbReference type="GO" id="GO:0006935">
    <property type="term" value="P:chemotaxis"/>
    <property type="evidence" value="ECO:0007669"/>
    <property type="project" value="UniProtKB-KW"/>
</dbReference>
<dbReference type="SMART" id="SM00073">
    <property type="entry name" value="HPT"/>
    <property type="match status" value="1"/>
</dbReference>
<dbReference type="CDD" id="cd00731">
    <property type="entry name" value="CheA_reg"/>
    <property type="match status" value="1"/>
</dbReference>
<dbReference type="Gene3D" id="1.10.287.560">
    <property type="entry name" value="Histidine kinase CheA-like, homodimeric domain"/>
    <property type="match status" value="1"/>
</dbReference>
<dbReference type="InterPro" id="IPR036641">
    <property type="entry name" value="HPT_dom_sf"/>
</dbReference>
<keyword evidence="5 12" id="KW-0597">Phosphoprotein</keyword>
<name>A0A126QPJ5_9BACT</name>
<keyword evidence="8 18" id="KW-0418">Kinase</keyword>
<dbReference type="FunFam" id="2.30.30.40:FF:000048">
    <property type="entry name" value="Chemotaxis protein CheA, putative"/>
    <property type="match status" value="1"/>
</dbReference>
<evidence type="ECO:0000256" key="2">
    <source>
        <dbReference type="ARBA" id="ARBA00012438"/>
    </source>
</evidence>
<dbReference type="SUPFAM" id="SSF160246">
    <property type="entry name" value="EspE N-terminal domain-like"/>
    <property type="match status" value="1"/>
</dbReference>
<dbReference type="InterPro" id="IPR036097">
    <property type="entry name" value="HisK_dim/P_sf"/>
</dbReference>
<dbReference type="EC" id="2.7.13.3" evidence="2"/>
<evidence type="ECO:0000256" key="8">
    <source>
        <dbReference type="ARBA" id="ARBA00022777"/>
    </source>
</evidence>
<dbReference type="GO" id="GO:0005737">
    <property type="term" value="C:cytoplasm"/>
    <property type="evidence" value="ECO:0007669"/>
    <property type="project" value="InterPro"/>
</dbReference>
<dbReference type="PROSITE" id="PS50894">
    <property type="entry name" value="HPT"/>
    <property type="match status" value="1"/>
</dbReference>
<dbReference type="Gene3D" id="3.30.565.10">
    <property type="entry name" value="Histidine kinase-like ATPase, C-terminal domain"/>
    <property type="match status" value="1"/>
</dbReference>
<feature type="compositionally biased region" description="Acidic residues" evidence="13">
    <location>
        <begin position="135"/>
        <end position="157"/>
    </location>
</feature>
<evidence type="ECO:0000313" key="18">
    <source>
        <dbReference type="EMBL" id="TDT87247.1"/>
    </source>
</evidence>
<evidence type="ECO:0000259" key="16">
    <source>
        <dbReference type="PROSITE" id="PS50894"/>
    </source>
</evidence>
<feature type="modified residue" description="Phosphohistidine" evidence="12">
    <location>
        <position position="47"/>
    </location>
</feature>
<evidence type="ECO:0000313" key="17">
    <source>
        <dbReference type="EMBL" id="AMK11973.1"/>
    </source>
</evidence>
<dbReference type="OrthoDB" id="9803176at2"/>
<comment type="function">
    <text evidence="11">Involved in the transmission of sensory signals from the chemoreceptors to the flagellar motors. CheA is autophosphorylated; it can transfer its phosphate group to either CheB or CheY.</text>
</comment>
<keyword evidence="10" id="KW-0902">Two-component regulatory system</keyword>
<evidence type="ECO:0000256" key="10">
    <source>
        <dbReference type="ARBA" id="ARBA00023012"/>
    </source>
</evidence>
<dbReference type="InterPro" id="IPR004358">
    <property type="entry name" value="Sig_transdc_His_kin-like_C"/>
</dbReference>
<dbReference type="FunFam" id="3.30.565.10:FF:000016">
    <property type="entry name" value="Chemotaxis protein CheA, putative"/>
    <property type="match status" value="1"/>
</dbReference>
<feature type="domain" description="CheW-like" evidence="15">
    <location>
        <begin position="594"/>
        <end position="727"/>
    </location>
</feature>
<dbReference type="InterPro" id="IPR005467">
    <property type="entry name" value="His_kinase_dom"/>
</dbReference>
<dbReference type="InterPro" id="IPR051315">
    <property type="entry name" value="Bact_Chemotaxis_CheA"/>
</dbReference>
<feature type="region of interest" description="Disordered" evidence="13">
    <location>
        <begin position="240"/>
        <end position="259"/>
    </location>
</feature>
<evidence type="ECO:0000256" key="7">
    <source>
        <dbReference type="ARBA" id="ARBA00022741"/>
    </source>
</evidence>
<evidence type="ECO:0000256" key="13">
    <source>
        <dbReference type="SAM" id="MobiDB-lite"/>
    </source>
</evidence>
<dbReference type="SMART" id="SM00260">
    <property type="entry name" value="CheW"/>
    <property type="match status" value="1"/>
</dbReference>
<dbReference type="InterPro" id="IPR037257">
    <property type="entry name" value="T2SS_E_N_sf"/>
</dbReference>
<reference evidence="18 20" key="2">
    <citation type="submission" date="2019-03" db="EMBL/GenBank/DDBJ databases">
        <title>Genomic Encyclopedia of Type Strains, Phase IV (KMG-IV): sequencing the most valuable type-strain genomes for metagenomic binning, comparative biology and taxonomic classification.</title>
        <authorList>
            <person name="Goeker M."/>
        </authorList>
    </citation>
    <scope>NUCLEOTIDE SEQUENCE [LARGE SCALE GENOMIC DNA]</scope>
    <source>
        <strain evidence="18 20">DSM 101483</strain>
    </source>
</reference>
<dbReference type="SUPFAM" id="SSF47226">
    <property type="entry name" value="Histidine-containing phosphotransfer domain, HPT domain"/>
    <property type="match status" value="1"/>
</dbReference>
<evidence type="ECO:0000259" key="14">
    <source>
        <dbReference type="PROSITE" id="PS50109"/>
    </source>
</evidence>
<dbReference type="Proteomes" id="UP000295506">
    <property type="component" value="Unassembled WGS sequence"/>
</dbReference>